<protein>
    <submittedName>
        <fullName evidence="1">Uncharacterized protein</fullName>
    </submittedName>
</protein>
<dbReference type="EMBL" id="CM047908">
    <property type="protein sequence ID" value="KAJ0081088.1"/>
    <property type="molecule type" value="Genomic_DNA"/>
</dbReference>
<gene>
    <name evidence="1" type="ORF">Patl1_11249</name>
</gene>
<name>A0ACC1A4X0_9ROSI</name>
<comment type="caution">
    <text evidence="1">The sequence shown here is derived from an EMBL/GenBank/DDBJ whole genome shotgun (WGS) entry which is preliminary data.</text>
</comment>
<reference evidence="2" key="1">
    <citation type="journal article" date="2023" name="G3 (Bethesda)">
        <title>Genome assembly and association tests identify interacting loci associated with vigor, precocity, and sex in interspecific pistachio rootstocks.</title>
        <authorList>
            <person name="Palmer W."/>
            <person name="Jacygrad E."/>
            <person name="Sagayaradj S."/>
            <person name="Cavanaugh K."/>
            <person name="Han R."/>
            <person name="Bertier L."/>
            <person name="Beede B."/>
            <person name="Kafkas S."/>
            <person name="Golino D."/>
            <person name="Preece J."/>
            <person name="Michelmore R."/>
        </authorList>
    </citation>
    <scope>NUCLEOTIDE SEQUENCE [LARGE SCALE GENOMIC DNA]</scope>
</reference>
<accession>A0ACC1A4X0</accession>
<evidence type="ECO:0000313" key="1">
    <source>
        <dbReference type="EMBL" id="KAJ0081088.1"/>
    </source>
</evidence>
<proteinExistence type="predicted"/>
<dbReference type="Proteomes" id="UP001164250">
    <property type="component" value="Chromosome 12"/>
</dbReference>
<organism evidence="1 2">
    <name type="scientific">Pistacia atlantica</name>
    <dbReference type="NCBI Taxonomy" id="434234"/>
    <lineage>
        <taxon>Eukaryota</taxon>
        <taxon>Viridiplantae</taxon>
        <taxon>Streptophyta</taxon>
        <taxon>Embryophyta</taxon>
        <taxon>Tracheophyta</taxon>
        <taxon>Spermatophyta</taxon>
        <taxon>Magnoliopsida</taxon>
        <taxon>eudicotyledons</taxon>
        <taxon>Gunneridae</taxon>
        <taxon>Pentapetalae</taxon>
        <taxon>rosids</taxon>
        <taxon>malvids</taxon>
        <taxon>Sapindales</taxon>
        <taxon>Anacardiaceae</taxon>
        <taxon>Pistacia</taxon>
    </lineage>
</organism>
<evidence type="ECO:0000313" key="2">
    <source>
        <dbReference type="Proteomes" id="UP001164250"/>
    </source>
</evidence>
<sequence length="228" mass="25555">MPKLLGTTTQGECVITEVDLVNLLSFNLTKMGGYLGQLCGLTYLKAPPEVREKYKLDHPKTFPYLNQSNCYKLDGVDDTEEYLATRRAMDVVGISEEEQEGIFRVVAAILHLGNIDFAKGEEVYSSVIKDEKSRFHLNTTAELLRCDAKSLEDALIKRVMVTPEEVITRTLDRGSAAGSRDALAKTIYSRLFDWLVDKINSSIGQNPNSKSLIGVLDIYGFESFKFNR</sequence>
<keyword evidence="2" id="KW-1185">Reference proteome</keyword>